<name>A0AB39RV09_9ACTN</name>
<accession>A0AB39RV09</accession>
<protein>
    <submittedName>
        <fullName evidence="2">Uncharacterized protein</fullName>
    </submittedName>
</protein>
<proteinExistence type="predicted"/>
<feature type="compositionally biased region" description="Basic and acidic residues" evidence="1">
    <location>
        <begin position="231"/>
        <end position="254"/>
    </location>
</feature>
<feature type="compositionally biased region" description="Basic and acidic residues" evidence="1">
    <location>
        <begin position="209"/>
        <end position="221"/>
    </location>
</feature>
<organism evidence="2">
    <name type="scientific">Streptomyces sp. R41</name>
    <dbReference type="NCBI Taxonomy" id="3238632"/>
    <lineage>
        <taxon>Bacteria</taxon>
        <taxon>Bacillati</taxon>
        <taxon>Actinomycetota</taxon>
        <taxon>Actinomycetes</taxon>
        <taxon>Kitasatosporales</taxon>
        <taxon>Streptomycetaceae</taxon>
        <taxon>Streptomyces</taxon>
    </lineage>
</organism>
<evidence type="ECO:0000313" key="2">
    <source>
        <dbReference type="EMBL" id="XDQ57981.1"/>
    </source>
</evidence>
<dbReference type="AlphaFoldDB" id="A0AB39RV09"/>
<reference evidence="2" key="1">
    <citation type="submission" date="2024-07" db="EMBL/GenBank/DDBJ databases">
        <authorList>
            <person name="Yu S.T."/>
        </authorList>
    </citation>
    <scope>NUCLEOTIDE SEQUENCE</scope>
    <source>
        <strain evidence="2">R41</strain>
    </source>
</reference>
<sequence>MKTIDEQYDDGYNGALFTAEAAEQAWFMGGLDSFLAPTVRQRLTAYRDLRHSCDTTHQLADDSMALSRAAADYGKLRRALFFDATQHGAEPPWRIVQRGSLAVRIRPRLHRCAEAALVLSQGGHEVPSWARAWTFTALSNPFNPKDPGTCFPVTLYRHFEHTEPAKDSYLIDAPPELEQHGEWYRQMFYGFLTLGMKVSLGAVTHEDTKRRVVEGPDHVDSSQESTRQQRKAPEAAPRDADARRDCPGTGRKER</sequence>
<gene>
    <name evidence="2" type="ORF">AB5J53_43210</name>
</gene>
<evidence type="ECO:0000256" key="1">
    <source>
        <dbReference type="SAM" id="MobiDB-lite"/>
    </source>
</evidence>
<feature type="region of interest" description="Disordered" evidence="1">
    <location>
        <begin position="209"/>
        <end position="254"/>
    </location>
</feature>
<dbReference type="EMBL" id="CP163443">
    <property type="protein sequence ID" value="XDQ57981.1"/>
    <property type="molecule type" value="Genomic_DNA"/>
</dbReference>
<dbReference type="RefSeq" id="WP_369251040.1">
    <property type="nucleotide sequence ID" value="NZ_CP163443.1"/>
</dbReference>